<accession>A0A0H1R886</accession>
<evidence type="ECO:0000313" key="2">
    <source>
        <dbReference type="Proteomes" id="UP000035489"/>
    </source>
</evidence>
<dbReference type="AlphaFoldDB" id="A0A0H1R886"/>
<evidence type="ECO:0000313" key="1">
    <source>
        <dbReference type="EMBL" id="KLK91373.1"/>
    </source>
</evidence>
<name>A0A0H1R886_9HYPH</name>
<gene>
    <name evidence="1" type="ORF">AA309_19930</name>
</gene>
<organism evidence="1 2">
    <name type="scientific">Microvirga vignae</name>
    <dbReference type="NCBI Taxonomy" id="1225564"/>
    <lineage>
        <taxon>Bacteria</taxon>
        <taxon>Pseudomonadati</taxon>
        <taxon>Pseudomonadota</taxon>
        <taxon>Alphaproteobacteria</taxon>
        <taxon>Hyphomicrobiales</taxon>
        <taxon>Methylobacteriaceae</taxon>
        <taxon>Microvirga</taxon>
    </lineage>
</organism>
<sequence length="109" mass="11575">MTARKADLRLPSRTPAYVSREVGAAEIGVSPETWDKWVERGVLPAPAPGFPESTPRWRWADVDTHLAGIPKAVQSAPVLALGSKGGNIVDPFVASAGRFANGSKGKRRG</sequence>
<dbReference type="EMBL" id="LCYG01000055">
    <property type="protein sequence ID" value="KLK91373.1"/>
    <property type="molecule type" value="Genomic_DNA"/>
</dbReference>
<dbReference type="STRING" id="1225564.AA309_19930"/>
<dbReference type="PATRIC" id="fig|1225564.3.peg.5294"/>
<proteinExistence type="predicted"/>
<reference evidence="1 2" key="1">
    <citation type="submission" date="2015-05" db="EMBL/GenBank/DDBJ databases">
        <title>Draft genome sequence of Microvirga vignae strain BR3299, a novel nitrogen fixing bacteria isolated from Brazil semi-aired region.</title>
        <authorList>
            <person name="Zilli J.E."/>
            <person name="Passos S.R."/>
            <person name="Leite J."/>
            <person name="Baldani J.I."/>
            <person name="Xavier G.R."/>
            <person name="Rumjaneck N.G."/>
            <person name="Simoes-Araujo J.L."/>
        </authorList>
    </citation>
    <scope>NUCLEOTIDE SEQUENCE [LARGE SCALE GENOMIC DNA]</scope>
    <source>
        <strain evidence="1 2">BR3299</strain>
    </source>
</reference>
<dbReference type="Proteomes" id="UP000035489">
    <property type="component" value="Unassembled WGS sequence"/>
</dbReference>
<keyword evidence="2" id="KW-1185">Reference proteome</keyword>
<protein>
    <submittedName>
        <fullName evidence="1">Uncharacterized protein</fullName>
    </submittedName>
</protein>
<comment type="caution">
    <text evidence="1">The sequence shown here is derived from an EMBL/GenBank/DDBJ whole genome shotgun (WGS) entry which is preliminary data.</text>
</comment>